<evidence type="ECO:0000313" key="3">
    <source>
        <dbReference type="Proteomes" id="UP000198919"/>
    </source>
</evidence>
<dbReference type="Proteomes" id="UP000198919">
    <property type="component" value="Unassembled WGS sequence"/>
</dbReference>
<proteinExistence type="predicted"/>
<accession>A0A1I3TJI7</accession>
<keyword evidence="4" id="KW-1185">Reference proteome</keyword>
<dbReference type="EMBL" id="FORG01000014">
    <property type="protein sequence ID" value="SFJ71384.1"/>
    <property type="molecule type" value="Genomic_DNA"/>
</dbReference>
<sequence>MESTPYLGEGDFSQHVNKKDHVLKKAHVRKQNGESSGNNRHTVNRSEPLQAILFYVQLPEENQTIFKLRLIHLDSAITY</sequence>
<reference evidence="3" key="2">
    <citation type="submission" date="2016-10" db="EMBL/GenBank/DDBJ databases">
        <authorList>
            <person name="Varghese N."/>
            <person name="Submissions S."/>
        </authorList>
    </citation>
    <scope>NUCLEOTIDE SEQUENCE [LARGE SCALE GENOMIC DNA]</scope>
    <source>
        <strain evidence="3">DSM 17908</strain>
    </source>
</reference>
<reference evidence="2" key="1">
    <citation type="submission" date="2016-10" db="EMBL/GenBank/DDBJ databases">
        <authorList>
            <person name="de Groot N.N."/>
        </authorList>
    </citation>
    <scope>NUCLEOTIDE SEQUENCE [LARGE SCALE GENOMIC DNA]</scope>
    <source>
        <strain evidence="2">DSM 17908</strain>
    </source>
</reference>
<dbReference type="Proteomes" id="UP000224607">
    <property type="component" value="Unassembled WGS sequence"/>
</dbReference>
<gene>
    <name evidence="2" type="ORF">SAMN05421680_11472</name>
    <name evidence="1" type="ORF">Xmau_03988</name>
</gene>
<evidence type="ECO:0000313" key="4">
    <source>
        <dbReference type="Proteomes" id="UP000224607"/>
    </source>
</evidence>
<evidence type="ECO:0000313" key="2">
    <source>
        <dbReference type="EMBL" id="SFJ71384.1"/>
    </source>
</evidence>
<name>A0A1I3TJI7_9GAMM</name>
<reference evidence="1 4" key="3">
    <citation type="journal article" date="2017" name="Nat. Microbiol.">
        <title>Natural product diversity associated with the nematode symbionts Photorhabdus and Xenorhabdus.</title>
        <authorList>
            <person name="Tobias N.J."/>
            <person name="Wolff H."/>
            <person name="Djahanschiri B."/>
            <person name="Grundmann F."/>
            <person name="Kronenwerth M."/>
            <person name="Shi Y.M."/>
            <person name="Simonyi S."/>
            <person name="Grun P."/>
            <person name="Shapiro-Ilan D."/>
            <person name="Pidot S.J."/>
            <person name="Stinear T.P."/>
            <person name="Ebersberger I."/>
            <person name="Bode H.B."/>
        </authorList>
    </citation>
    <scope>NUCLEOTIDE SEQUENCE [LARGE SCALE GENOMIC DNA]</scope>
    <source>
        <strain evidence="1 4">DSM 17908</strain>
    </source>
</reference>
<dbReference type="AlphaFoldDB" id="A0A1I3TJI7"/>
<evidence type="ECO:0000313" key="1">
    <source>
        <dbReference type="EMBL" id="PHM37064.1"/>
    </source>
</evidence>
<organism evidence="2 3">
    <name type="scientific">Xenorhabdus mauleonii</name>
    <dbReference type="NCBI Taxonomy" id="351675"/>
    <lineage>
        <taxon>Bacteria</taxon>
        <taxon>Pseudomonadati</taxon>
        <taxon>Pseudomonadota</taxon>
        <taxon>Gammaproteobacteria</taxon>
        <taxon>Enterobacterales</taxon>
        <taxon>Morganellaceae</taxon>
        <taxon>Xenorhabdus</taxon>
    </lineage>
</organism>
<dbReference type="EMBL" id="NITY01000023">
    <property type="protein sequence ID" value="PHM37064.1"/>
    <property type="molecule type" value="Genomic_DNA"/>
</dbReference>
<protein>
    <submittedName>
        <fullName evidence="2">Uncharacterized protein</fullName>
    </submittedName>
</protein>